<proteinExistence type="predicted"/>
<name>A0A074J6G1_9RHOB</name>
<gene>
    <name evidence="1" type="ORF">TP2_12295</name>
</gene>
<reference evidence="1 2" key="1">
    <citation type="submission" date="2013-07" db="EMBL/GenBank/DDBJ databases">
        <title>Thioclava pacifica DSM 10166 Genome Sequencing.</title>
        <authorList>
            <person name="Lai Q."/>
            <person name="Shao Z."/>
        </authorList>
    </citation>
    <scope>NUCLEOTIDE SEQUENCE [LARGE SCALE GENOMIC DNA]</scope>
    <source>
        <strain evidence="1 2">DSM 10166</strain>
    </source>
</reference>
<evidence type="ECO:0000313" key="1">
    <source>
        <dbReference type="EMBL" id="KEO51168.1"/>
    </source>
</evidence>
<accession>A0A074J6G1</accession>
<dbReference type="Proteomes" id="UP000027432">
    <property type="component" value="Unassembled WGS sequence"/>
</dbReference>
<sequence>MGLPPDLVDQIERKAQGDKSMLFHGPSIAHQA</sequence>
<comment type="caution">
    <text evidence="1">The sequence shown here is derived from an EMBL/GenBank/DDBJ whole genome shotgun (WGS) entry which is preliminary data.</text>
</comment>
<evidence type="ECO:0000313" key="2">
    <source>
        <dbReference type="Proteomes" id="UP000027432"/>
    </source>
</evidence>
<organism evidence="1 2">
    <name type="scientific">Thioclava pacifica DSM 10166</name>
    <dbReference type="NCBI Taxonomy" id="1353537"/>
    <lineage>
        <taxon>Bacteria</taxon>
        <taxon>Pseudomonadati</taxon>
        <taxon>Pseudomonadota</taxon>
        <taxon>Alphaproteobacteria</taxon>
        <taxon>Rhodobacterales</taxon>
        <taxon>Paracoccaceae</taxon>
        <taxon>Thioclava</taxon>
    </lineage>
</organism>
<protein>
    <submittedName>
        <fullName evidence="1">Uncharacterized protein</fullName>
    </submittedName>
</protein>
<dbReference type="EMBL" id="AUND01000039">
    <property type="protein sequence ID" value="KEO51168.1"/>
    <property type="molecule type" value="Genomic_DNA"/>
</dbReference>
<dbReference type="AlphaFoldDB" id="A0A074J6G1"/>
<keyword evidence="2" id="KW-1185">Reference proteome</keyword>